<feature type="domain" description="EGF-like" evidence="3">
    <location>
        <begin position="97"/>
        <end position="127"/>
    </location>
</feature>
<dbReference type="SMART" id="SM00181">
    <property type="entry name" value="EGF"/>
    <property type="match status" value="2"/>
</dbReference>
<dbReference type="GO" id="GO:0005044">
    <property type="term" value="F:scavenger receptor activity"/>
    <property type="evidence" value="ECO:0007669"/>
    <property type="project" value="InterPro"/>
</dbReference>
<evidence type="ECO:0000313" key="5">
    <source>
        <dbReference type="Proteomes" id="UP000005408"/>
    </source>
</evidence>
<sequence>MLRHEAMFMLILPWIGFAYENIAKYSYASQKYPFEIGCPSPKYYGEGCNLPCPLTCKNRRCHMETGKCFGCEDGYFGSTCNFSCPYPEYYGERCNLPCPPTCKNRRCHMETGKCFGCEDGYLGSTCNFRMQGITADRGLVVDNMGCGQEQKIHTKEMRGQLEKRLCC</sequence>
<accession>A0A8W8P420</accession>
<keyword evidence="1" id="KW-0245">EGF-like domain</keyword>
<organism evidence="4 5">
    <name type="scientific">Magallana gigas</name>
    <name type="common">Pacific oyster</name>
    <name type="synonym">Crassostrea gigas</name>
    <dbReference type="NCBI Taxonomy" id="29159"/>
    <lineage>
        <taxon>Eukaryota</taxon>
        <taxon>Metazoa</taxon>
        <taxon>Spiralia</taxon>
        <taxon>Lophotrochozoa</taxon>
        <taxon>Mollusca</taxon>
        <taxon>Bivalvia</taxon>
        <taxon>Autobranchia</taxon>
        <taxon>Pteriomorphia</taxon>
        <taxon>Ostreida</taxon>
        <taxon>Ostreoidea</taxon>
        <taxon>Ostreidae</taxon>
        <taxon>Magallana</taxon>
    </lineage>
</organism>
<feature type="chain" id="PRO_5036482229" description="EGF-like domain-containing protein" evidence="2">
    <location>
        <begin position="19"/>
        <end position="167"/>
    </location>
</feature>
<dbReference type="Proteomes" id="UP000005408">
    <property type="component" value="Unassembled WGS sequence"/>
</dbReference>
<keyword evidence="2" id="KW-0732">Signal</keyword>
<dbReference type="PANTHER" id="PTHR24043">
    <property type="entry name" value="SCAVENGER RECEPTOR CLASS F"/>
    <property type="match status" value="1"/>
</dbReference>
<reference evidence="4" key="1">
    <citation type="submission" date="2022-08" db="UniProtKB">
        <authorList>
            <consortium name="EnsemblMetazoa"/>
        </authorList>
    </citation>
    <scope>IDENTIFICATION</scope>
    <source>
        <strain evidence="4">05x7-T-G4-1.051#20</strain>
    </source>
</reference>
<dbReference type="AlphaFoldDB" id="A0A8W8P420"/>
<dbReference type="SUPFAM" id="SSF57184">
    <property type="entry name" value="Growth factor receptor domain"/>
    <property type="match status" value="1"/>
</dbReference>
<dbReference type="EnsemblMetazoa" id="G8896.1">
    <property type="protein sequence ID" value="G8896.1:cds"/>
    <property type="gene ID" value="G8896"/>
</dbReference>
<protein>
    <recommendedName>
        <fullName evidence="3">EGF-like domain-containing protein</fullName>
    </recommendedName>
</protein>
<feature type="signal peptide" evidence="2">
    <location>
        <begin position="1"/>
        <end position="18"/>
    </location>
</feature>
<dbReference type="InterPro" id="IPR009030">
    <property type="entry name" value="Growth_fac_rcpt_cys_sf"/>
</dbReference>
<dbReference type="InterPro" id="IPR042635">
    <property type="entry name" value="MEGF10/SREC1/2-like"/>
</dbReference>
<keyword evidence="5" id="KW-1185">Reference proteome</keyword>
<evidence type="ECO:0000313" key="4">
    <source>
        <dbReference type="EnsemblMetazoa" id="G8896.1:cds"/>
    </source>
</evidence>
<dbReference type="PANTHER" id="PTHR24043:SF8">
    <property type="entry name" value="EGF-LIKE DOMAIN-CONTAINING PROTEIN"/>
    <property type="match status" value="1"/>
</dbReference>
<evidence type="ECO:0000256" key="1">
    <source>
        <dbReference type="ARBA" id="ARBA00022536"/>
    </source>
</evidence>
<evidence type="ECO:0000259" key="3">
    <source>
        <dbReference type="SMART" id="SM00181"/>
    </source>
</evidence>
<proteinExistence type="predicted"/>
<dbReference type="Gene3D" id="2.170.300.10">
    <property type="entry name" value="Tie2 ligand-binding domain superfamily"/>
    <property type="match status" value="1"/>
</dbReference>
<dbReference type="InterPro" id="IPR000742">
    <property type="entry name" value="EGF"/>
</dbReference>
<feature type="domain" description="EGF-like" evidence="3">
    <location>
        <begin position="51"/>
        <end position="81"/>
    </location>
</feature>
<evidence type="ECO:0000256" key="2">
    <source>
        <dbReference type="SAM" id="SignalP"/>
    </source>
</evidence>
<name>A0A8W8P420_MAGGI</name>